<name>A0ABU8UEC7_9ACTN</name>
<accession>A0ABU8UEC7</accession>
<protein>
    <submittedName>
        <fullName evidence="1">Uncharacterized protein</fullName>
    </submittedName>
</protein>
<proteinExistence type="predicted"/>
<evidence type="ECO:0000313" key="2">
    <source>
        <dbReference type="Proteomes" id="UP001382904"/>
    </source>
</evidence>
<sequence length="78" mass="8017">MGMPTRVLVAPVAGGWAQSIAGVACGRPDPADAAQAKAVVAETVTAIARDRHGRTGEIEWEPLPDGAWAGRVREGGAR</sequence>
<dbReference type="Proteomes" id="UP001382904">
    <property type="component" value="Unassembled WGS sequence"/>
</dbReference>
<dbReference type="PROSITE" id="PS51257">
    <property type="entry name" value="PROKAR_LIPOPROTEIN"/>
    <property type="match status" value="1"/>
</dbReference>
<dbReference type="EMBL" id="JBBKAM010000004">
    <property type="protein sequence ID" value="MEJ8645861.1"/>
    <property type="molecule type" value="Genomic_DNA"/>
</dbReference>
<reference evidence="1 2" key="1">
    <citation type="submission" date="2024-03" db="EMBL/GenBank/DDBJ databases">
        <title>Novel Streptomyces species of biotechnological and ecological value are a feature of Machair soil.</title>
        <authorList>
            <person name="Prole J.R."/>
            <person name="Goodfellow M."/>
            <person name="Allenby N."/>
            <person name="Ward A.C."/>
        </authorList>
    </citation>
    <scope>NUCLEOTIDE SEQUENCE [LARGE SCALE GENOMIC DNA]</scope>
    <source>
        <strain evidence="1 2">MS1.HAVA.3</strain>
    </source>
</reference>
<organism evidence="1 2">
    <name type="scientific">Streptomyces caledonius</name>
    <dbReference type="NCBI Taxonomy" id="3134107"/>
    <lineage>
        <taxon>Bacteria</taxon>
        <taxon>Bacillati</taxon>
        <taxon>Actinomycetota</taxon>
        <taxon>Actinomycetes</taxon>
        <taxon>Kitasatosporales</taxon>
        <taxon>Streptomycetaceae</taxon>
        <taxon>Streptomyces</taxon>
    </lineage>
</organism>
<evidence type="ECO:0000313" key="1">
    <source>
        <dbReference type="EMBL" id="MEJ8645861.1"/>
    </source>
</evidence>
<comment type="caution">
    <text evidence="1">The sequence shown here is derived from an EMBL/GenBank/DDBJ whole genome shotgun (WGS) entry which is preliminary data.</text>
</comment>
<keyword evidence="2" id="KW-1185">Reference proteome</keyword>
<gene>
    <name evidence="1" type="ORF">WKI68_40860</name>
</gene>